<dbReference type="Gene3D" id="3.40.47.10">
    <property type="match status" value="2"/>
</dbReference>
<comment type="similarity">
    <text evidence="1 4">Belongs to the thiolase-like superfamily. Beta-ketoacyl-ACP synthases family.</text>
</comment>
<sequence length="416" mass="42642">MTAVPPNTEGGTRPVITGIGVIAPTGIGAKAHWEATLRGENAIVPVDAFGPEGRRSRLLGEVRGFVAEDHIPGRLLPQSDRITRFALAAAEWALVDAGSPQAALSAEDMAVVTANSTGGIAFGQRELEKLWGRGPQYVSAYMSFAWFYAVNTGQLSIRHDMRGPMGVVVTEQAGGLDAIAQARRVLRAGTPLALTGGMDSAVCPYGLAAQAASGRLTGSDDPDRAYLPFDRDATGHVAGEGGAMLVLESADRARSRGVRGYGEISGYCATFDPPPGSGRPTNLRRAIEGALEDAGTAPNGVSVVFADAAGETEADQAEAEALSEVFGPRGVPVTAPKTMTGRLYAGAGPLDLVSACLALRERIAPPTINSATAADAAVDLVTGAPRPLAPGAALVVARGTGGFNSAVIVEAAQPRP</sequence>
<keyword evidence="2 4" id="KW-0808">Transferase</keyword>
<dbReference type="EMBL" id="CP051627">
    <property type="protein sequence ID" value="UPT20830.1"/>
    <property type="molecule type" value="Genomic_DNA"/>
</dbReference>
<evidence type="ECO:0000313" key="7">
    <source>
        <dbReference type="Proteomes" id="UP000832041"/>
    </source>
</evidence>
<keyword evidence="7" id="KW-1185">Reference proteome</keyword>
<dbReference type="Pfam" id="PF02801">
    <property type="entry name" value="Ketoacyl-synt_C"/>
    <property type="match status" value="1"/>
</dbReference>
<proteinExistence type="inferred from homology"/>
<evidence type="ECO:0000256" key="1">
    <source>
        <dbReference type="ARBA" id="ARBA00008467"/>
    </source>
</evidence>
<dbReference type="InterPro" id="IPR014031">
    <property type="entry name" value="Ketoacyl_synth_C"/>
</dbReference>
<organism evidence="6 7">
    <name type="scientific">Thermobifida alba</name>
    <name type="common">Thermomonospora alba</name>
    <dbReference type="NCBI Taxonomy" id="53522"/>
    <lineage>
        <taxon>Bacteria</taxon>
        <taxon>Bacillati</taxon>
        <taxon>Actinomycetota</taxon>
        <taxon>Actinomycetes</taxon>
        <taxon>Streptosporangiales</taxon>
        <taxon>Nocardiopsidaceae</taxon>
        <taxon>Thermobifida</taxon>
    </lineage>
</organism>
<evidence type="ECO:0000259" key="5">
    <source>
        <dbReference type="PROSITE" id="PS52004"/>
    </source>
</evidence>
<dbReference type="InterPro" id="IPR020841">
    <property type="entry name" value="PKS_Beta-ketoAc_synthase_dom"/>
</dbReference>
<dbReference type="Pfam" id="PF00109">
    <property type="entry name" value="ketoacyl-synt"/>
    <property type="match status" value="1"/>
</dbReference>
<evidence type="ECO:0000256" key="2">
    <source>
        <dbReference type="ARBA" id="ARBA00022679"/>
    </source>
</evidence>
<dbReference type="SMART" id="SM00825">
    <property type="entry name" value="PKS_KS"/>
    <property type="match status" value="1"/>
</dbReference>
<evidence type="ECO:0000313" key="6">
    <source>
        <dbReference type="EMBL" id="UPT20830.1"/>
    </source>
</evidence>
<name>A0ABY4L0H2_THEAE</name>
<dbReference type="CDD" id="cd00832">
    <property type="entry name" value="CLF"/>
    <property type="match status" value="1"/>
</dbReference>
<evidence type="ECO:0000256" key="3">
    <source>
        <dbReference type="ARBA" id="ARBA00023315"/>
    </source>
</evidence>
<feature type="domain" description="Ketosynthase family 3 (KS3)" evidence="5">
    <location>
        <begin position="11"/>
        <end position="411"/>
    </location>
</feature>
<dbReference type="InterPro" id="IPR000794">
    <property type="entry name" value="Beta-ketoacyl_synthase"/>
</dbReference>
<dbReference type="PANTHER" id="PTHR11712">
    <property type="entry name" value="POLYKETIDE SYNTHASE-RELATED"/>
    <property type="match status" value="1"/>
</dbReference>
<accession>A0ABY4L0H2</accession>
<dbReference type="InterPro" id="IPR014030">
    <property type="entry name" value="Ketoacyl_synth_N"/>
</dbReference>
<keyword evidence="3" id="KW-0012">Acyltransferase</keyword>
<protein>
    <submittedName>
        <fullName evidence="6">Ketosynthase chain-length factor</fullName>
    </submittedName>
</protein>
<dbReference type="Proteomes" id="UP000832041">
    <property type="component" value="Chromosome"/>
</dbReference>
<evidence type="ECO:0000256" key="4">
    <source>
        <dbReference type="RuleBase" id="RU003694"/>
    </source>
</evidence>
<dbReference type="InterPro" id="IPR016039">
    <property type="entry name" value="Thiolase-like"/>
</dbReference>
<dbReference type="SUPFAM" id="SSF53901">
    <property type="entry name" value="Thiolase-like"/>
    <property type="match status" value="2"/>
</dbReference>
<reference evidence="6 7" key="1">
    <citation type="submission" date="2020-04" db="EMBL/GenBank/DDBJ databases">
        <title>Thermobifida alba genome sequencing and assembly.</title>
        <authorList>
            <person name="Luzics S."/>
            <person name="Horvath B."/>
            <person name="Nagy I."/>
            <person name="Toth A."/>
            <person name="Nagy I."/>
            <person name="Kukolya J."/>
        </authorList>
    </citation>
    <scope>NUCLEOTIDE SEQUENCE [LARGE SCALE GENOMIC DNA]</scope>
    <source>
        <strain evidence="6 7">DSM 43795</strain>
    </source>
</reference>
<dbReference type="PANTHER" id="PTHR11712:SF322">
    <property type="entry name" value="POLYKETIDE BETA-KETOACYL SYNTHASE 2-RELATED"/>
    <property type="match status" value="1"/>
</dbReference>
<dbReference type="RefSeq" id="WP_248593115.1">
    <property type="nucleotide sequence ID" value="NZ_BAABEB010000027.1"/>
</dbReference>
<dbReference type="PROSITE" id="PS52004">
    <property type="entry name" value="KS3_2"/>
    <property type="match status" value="1"/>
</dbReference>
<gene>
    <name evidence="6" type="ORF">FOF52_07540</name>
</gene>